<name>A0A626VMF7_SALET</name>
<sequence>MKKKISDFMRHHRLSHQLSEEFQMPHEKDFFVSNQYSESDLEILLNFQKIKNSKKIKDIISRKPEMENENQFLLDVAKNLTFNKNKLFRKRDDANSELINLWLSLIEKKSLNTYLKGNTKVFTDLDFENLGIIASLSRDVQSIHYISRILKEEYGIILIIEKSFKGMKLDGCTFCLPNKIPVIGLSLRYSRYDYFWFTLMHELSHIALHYDKLDTPILDDLDIDTETDVEIEANRAAADSLIPREANRAVFRTFNEPDSLISVCERFNIHPIIAAGAVRNKHKNYVIFSSLVNSIDVRRELGFNE</sequence>
<dbReference type="InterPro" id="IPR010359">
    <property type="entry name" value="IrrE_HExxH"/>
</dbReference>
<comment type="caution">
    <text evidence="2">The sequence shown here is derived from an EMBL/GenBank/DDBJ whole genome shotgun (WGS) entry which is preliminary data.</text>
</comment>
<dbReference type="Gene3D" id="1.10.10.2910">
    <property type="match status" value="1"/>
</dbReference>
<gene>
    <name evidence="2" type="ORF">F9W02_13275</name>
</gene>
<dbReference type="AlphaFoldDB" id="A0A626VMF7"/>
<dbReference type="Pfam" id="PF06114">
    <property type="entry name" value="Peptidase_M78"/>
    <property type="match status" value="1"/>
</dbReference>
<accession>A0A626VMF7</accession>
<protein>
    <submittedName>
        <fullName evidence="2">ImmA/IrrE family metallo-endopeptidase</fullName>
    </submittedName>
</protein>
<evidence type="ECO:0000313" key="2">
    <source>
        <dbReference type="EMBL" id="EDB3322454.1"/>
    </source>
</evidence>
<dbReference type="EMBL" id="AALNDL010000008">
    <property type="protein sequence ID" value="EDB3322454.1"/>
    <property type="molecule type" value="Genomic_DNA"/>
</dbReference>
<proteinExistence type="predicted"/>
<feature type="domain" description="IrrE N-terminal-like" evidence="1">
    <location>
        <begin position="157"/>
        <end position="269"/>
    </location>
</feature>
<reference evidence="2" key="1">
    <citation type="submission" date="2019-10" db="EMBL/GenBank/DDBJ databases">
        <authorList>
            <person name="Ashton P.M."/>
            <person name="Dallman T."/>
            <person name="Nair S."/>
            <person name="De Pinna E."/>
            <person name="Peters T."/>
            <person name="Grant K."/>
        </authorList>
    </citation>
    <scope>NUCLEOTIDE SEQUENCE</scope>
    <source>
        <strain evidence="2">808797</strain>
    </source>
</reference>
<evidence type="ECO:0000259" key="1">
    <source>
        <dbReference type="Pfam" id="PF06114"/>
    </source>
</evidence>
<organism evidence="2">
    <name type="scientific">Salmonella enterica I</name>
    <dbReference type="NCBI Taxonomy" id="59201"/>
    <lineage>
        <taxon>Bacteria</taxon>
        <taxon>Pseudomonadati</taxon>
        <taxon>Pseudomonadota</taxon>
        <taxon>Gammaproteobacteria</taxon>
        <taxon>Enterobacterales</taxon>
        <taxon>Enterobacteriaceae</taxon>
        <taxon>Salmonella</taxon>
    </lineage>
</organism>